<accession>A0A0T5PEU2</accession>
<dbReference type="PIRSF" id="PIRSF008546">
    <property type="entry name" value="UCP008546"/>
    <property type="match status" value="1"/>
</dbReference>
<keyword evidence="3" id="KW-1185">Reference proteome</keyword>
<evidence type="ECO:0000313" key="3">
    <source>
        <dbReference type="Proteomes" id="UP000051401"/>
    </source>
</evidence>
<dbReference type="STRING" id="540747.SAMN04488031_102790"/>
<proteinExistence type="predicted"/>
<dbReference type="AlphaFoldDB" id="A0A0T5PEU2"/>
<dbReference type="KEGG" id="rid:RIdsm_04712"/>
<reference evidence="1 3" key="1">
    <citation type="submission" date="2015-04" db="EMBL/GenBank/DDBJ databases">
        <title>The draft genome sequence of Roseovarius indicus B108T.</title>
        <authorList>
            <person name="Li G."/>
            <person name="Lai Q."/>
            <person name="Shao Z."/>
            <person name="Yan P."/>
        </authorList>
    </citation>
    <scope>NUCLEOTIDE SEQUENCE [LARGE SCALE GENOMIC DNA]</scope>
    <source>
        <strain evidence="1 3">B108</strain>
    </source>
</reference>
<dbReference type="RefSeq" id="WP_057813006.1">
    <property type="nucleotide sequence ID" value="NZ_CAXRJZ010000041.1"/>
</dbReference>
<dbReference type="Pfam" id="PF08837">
    <property type="entry name" value="DUF1810"/>
    <property type="match status" value="1"/>
</dbReference>
<evidence type="ECO:0000313" key="2">
    <source>
        <dbReference type="EMBL" id="QEW28872.1"/>
    </source>
</evidence>
<gene>
    <name evidence="2" type="ORF">RIdsm_04712</name>
    <name evidence="1" type="ORF">XM52_02780</name>
</gene>
<dbReference type="InterPro" id="IPR014937">
    <property type="entry name" value="DUF1810"/>
</dbReference>
<evidence type="ECO:0000313" key="4">
    <source>
        <dbReference type="Proteomes" id="UP000325785"/>
    </source>
</evidence>
<dbReference type="PATRIC" id="fig|540747.5.peg.567"/>
<dbReference type="InterPro" id="IPR036287">
    <property type="entry name" value="Rv1873-like_sf"/>
</dbReference>
<name>A0A0T5PEU2_9RHOB</name>
<dbReference type="Proteomes" id="UP000051401">
    <property type="component" value="Unassembled WGS sequence"/>
</dbReference>
<reference evidence="2 4" key="2">
    <citation type="submission" date="2018-08" db="EMBL/GenBank/DDBJ databases">
        <title>Genetic Globetrotter - A new plasmid hitch-hiking vast phylogenetic and geographic distances.</title>
        <authorList>
            <person name="Vollmers J."/>
            <person name="Petersen J."/>
        </authorList>
    </citation>
    <scope>NUCLEOTIDE SEQUENCE [LARGE SCALE GENOMIC DNA]</scope>
    <source>
        <strain evidence="2 4">DSM 26383</strain>
    </source>
</reference>
<organism evidence="1 3">
    <name type="scientific">Roseovarius indicus</name>
    <dbReference type="NCBI Taxonomy" id="540747"/>
    <lineage>
        <taxon>Bacteria</taxon>
        <taxon>Pseudomonadati</taxon>
        <taxon>Pseudomonadota</taxon>
        <taxon>Alphaproteobacteria</taxon>
        <taxon>Rhodobacterales</taxon>
        <taxon>Roseobacteraceae</taxon>
        <taxon>Roseovarius</taxon>
    </lineage>
</organism>
<sequence length="135" mass="14896">MSLDRFIEAQERVWPVPLEEIQRGRKDSHWMWFVFPQLKGLGRSATALHYGIADRAEAEAYLAHPVLGRRLTEISEAMLSHDDLAPETILGPVDALKLRSCATLFEAAGGGDVFGQILGAFYGGRRCQDTLGLLG</sequence>
<protein>
    <submittedName>
        <fullName evidence="1">Calpastatin</fullName>
    </submittedName>
</protein>
<dbReference type="EMBL" id="CP031598">
    <property type="protein sequence ID" value="QEW28872.1"/>
    <property type="molecule type" value="Genomic_DNA"/>
</dbReference>
<dbReference type="Gene3D" id="1.25.40.380">
    <property type="entry name" value="Protein of unknown function DUF1810"/>
    <property type="match status" value="1"/>
</dbReference>
<dbReference type="Proteomes" id="UP000325785">
    <property type="component" value="Chromosome"/>
</dbReference>
<dbReference type="SUPFAM" id="SSF140736">
    <property type="entry name" value="Rv1873-like"/>
    <property type="match status" value="1"/>
</dbReference>
<dbReference type="EMBL" id="LAXI01000001">
    <property type="protein sequence ID" value="KRS19771.1"/>
    <property type="molecule type" value="Genomic_DNA"/>
</dbReference>
<evidence type="ECO:0000313" key="1">
    <source>
        <dbReference type="EMBL" id="KRS19771.1"/>
    </source>
</evidence>
<dbReference type="OrthoDB" id="9801870at2"/>